<dbReference type="InterPro" id="IPR026960">
    <property type="entry name" value="RVT-Znf"/>
</dbReference>
<organism evidence="2 3">
    <name type="scientific">Artemisia annua</name>
    <name type="common">Sweet wormwood</name>
    <dbReference type="NCBI Taxonomy" id="35608"/>
    <lineage>
        <taxon>Eukaryota</taxon>
        <taxon>Viridiplantae</taxon>
        <taxon>Streptophyta</taxon>
        <taxon>Embryophyta</taxon>
        <taxon>Tracheophyta</taxon>
        <taxon>Spermatophyta</taxon>
        <taxon>Magnoliopsida</taxon>
        <taxon>eudicotyledons</taxon>
        <taxon>Gunneridae</taxon>
        <taxon>Pentapetalae</taxon>
        <taxon>asterids</taxon>
        <taxon>campanulids</taxon>
        <taxon>Asterales</taxon>
        <taxon>Asteraceae</taxon>
        <taxon>Asteroideae</taxon>
        <taxon>Anthemideae</taxon>
        <taxon>Artemisiinae</taxon>
        <taxon>Artemisia</taxon>
    </lineage>
</organism>
<keyword evidence="2" id="KW-0695">RNA-directed DNA polymerase</keyword>
<dbReference type="Pfam" id="PF13966">
    <property type="entry name" value="zf-RVT"/>
    <property type="match status" value="1"/>
</dbReference>
<dbReference type="EMBL" id="PKPP01001915">
    <property type="protein sequence ID" value="PWA78986.1"/>
    <property type="molecule type" value="Genomic_DNA"/>
</dbReference>
<evidence type="ECO:0000259" key="1">
    <source>
        <dbReference type="Pfam" id="PF13966"/>
    </source>
</evidence>
<comment type="caution">
    <text evidence="2">The sequence shown here is derived from an EMBL/GenBank/DDBJ whole genome shotgun (WGS) entry which is preliminary data.</text>
</comment>
<keyword evidence="3" id="KW-1185">Reference proteome</keyword>
<dbReference type="PANTHER" id="PTHR36617:SF16">
    <property type="entry name" value="OS04G0516500 PROTEIN"/>
    <property type="match status" value="1"/>
</dbReference>
<proteinExistence type="predicted"/>
<name>A0A2U1NZQ8_ARTAN</name>
<dbReference type="GO" id="GO:0003964">
    <property type="term" value="F:RNA-directed DNA polymerase activity"/>
    <property type="evidence" value="ECO:0007669"/>
    <property type="project" value="UniProtKB-KW"/>
</dbReference>
<protein>
    <submittedName>
        <fullName evidence="2">Reverse transcriptase domain, Reverse transcriptase zinc-binding domain protein</fullName>
    </submittedName>
</protein>
<keyword evidence="2" id="KW-0808">Transferase</keyword>
<gene>
    <name evidence="2" type="ORF">CTI12_AA209860</name>
</gene>
<accession>A0A2U1NZQ8</accession>
<evidence type="ECO:0000313" key="2">
    <source>
        <dbReference type="EMBL" id="PWA78986.1"/>
    </source>
</evidence>
<sequence length="305" mass="36115">MDDSMQVFTYFLKNSLQVEEESPGWKINKIWLDNWIGNQAFCIKFPRLFRLEENKESLVRDHWNDGWTWSWSRPIGVGITSTHLSNLLNLIDNVQLNEDKDEWVWTLDKSNTFVVKSTRHHIDSLLLPDSQPHTSWCRYIPKKVNIFHWCALRNRLPTRWNLSDKCIDIESIICPVCMSSPETVEHTLWTCSLATFIWLKTFQWLDLDFPSSLNITGVLEDLDHRHFSKKNKEIVAAILGVVFWSLLKFENETIFSRLSPKRAGLMDKIVETSFIWFTNRNRKYNISLNNWLHNPLVFSTMKSFF</sequence>
<dbReference type="AlphaFoldDB" id="A0A2U1NZQ8"/>
<keyword evidence="2" id="KW-0548">Nucleotidyltransferase</keyword>
<dbReference type="PANTHER" id="PTHR36617">
    <property type="entry name" value="PROTEIN, PUTATIVE-RELATED"/>
    <property type="match status" value="1"/>
</dbReference>
<feature type="domain" description="Reverse transcriptase zinc-binding" evidence="1">
    <location>
        <begin position="132"/>
        <end position="198"/>
    </location>
</feature>
<dbReference type="OrthoDB" id="696485at2759"/>
<reference evidence="2 3" key="1">
    <citation type="journal article" date="2018" name="Mol. Plant">
        <title>The genome of Artemisia annua provides insight into the evolution of Asteraceae family and artemisinin biosynthesis.</title>
        <authorList>
            <person name="Shen Q."/>
            <person name="Zhang L."/>
            <person name="Liao Z."/>
            <person name="Wang S."/>
            <person name="Yan T."/>
            <person name="Shi P."/>
            <person name="Liu M."/>
            <person name="Fu X."/>
            <person name="Pan Q."/>
            <person name="Wang Y."/>
            <person name="Lv Z."/>
            <person name="Lu X."/>
            <person name="Zhang F."/>
            <person name="Jiang W."/>
            <person name="Ma Y."/>
            <person name="Chen M."/>
            <person name="Hao X."/>
            <person name="Li L."/>
            <person name="Tang Y."/>
            <person name="Lv G."/>
            <person name="Zhou Y."/>
            <person name="Sun X."/>
            <person name="Brodelius P.E."/>
            <person name="Rose J.K.C."/>
            <person name="Tang K."/>
        </authorList>
    </citation>
    <scope>NUCLEOTIDE SEQUENCE [LARGE SCALE GENOMIC DNA]</scope>
    <source>
        <strain evidence="3">cv. Huhao1</strain>
        <tissue evidence="2">Leaf</tissue>
    </source>
</reference>
<dbReference type="Proteomes" id="UP000245207">
    <property type="component" value="Unassembled WGS sequence"/>
</dbReference>
<evidence type="ECO:0000313" key="3">
    <source>
        <dbReference type="Proteomes" id="UP000245207"/>
    </source>
</evidence>